<dbReference type="AlphaFoldDB" id="A0A0S2TH35"/>
<dbReference type="InterPro" id="IPR021482">
    <property type="entry name" value="DUF3135"/>
</dbReference>
<evidence type="ECO:0000313" key="1">
    <source>
        <dbReference type="EMBL" id="ALP54462.1"/>
    </source>
</evidence>
<organism evidence="1 2">
    <name type="scientific">Candidatus Tenderia electrophaga</name>
    <dbReference type="NCBI Taxonomy" id="1748243"/>
    <lineage>
        <taxon>Bacteria</taxon>
        <taxon>Pseudomonadati</taxon>
        <taxon>Pseudomonadota</taxon>
        <taxon>Gammaproteobacteria</taxon>
        <taxon>Candidatus Tenderiales</taxon>
        <taxon>Candidatus Tenderiaceae</taxon>
        <taxon>Candidatus Tenderia</taxon>
    </lineage>
</organism>
<dbReference type="Proteomes" id="UP000055136">
    <property type="component" value="Chromosome"/>
</dbReference>
<dbReference type="EMBL" id="CP013099">
    <property type="protein sequence ID" value="ALP54462.1"/>
    <property type="molecule type" value="Genomic_DNA"/>
</dbReference>
<evidence type="ECO:0000313" key="2">
    <source>
        <dbReference type="Proteomes" id="UP000055136"/>
    </source>
</evidence>
<evidence type="ECO:0008006" key="3">
    <source>
        <dbReference type="Google" id="ProtNLM"/>
    </source>
</evidence>
<proteinExistence type="predicted"/>
<gene>
    <name evidence="1" type="ORF">Tel_15620</name>
</gene>
<dbReference type="KEGG" id="tee:Tel_15620"/>
<dbReference type="Pfam" id="PF11333">
    <property type="entry name" value="DUF3135"/>
    <property type="match status" value="1"/>
</dbReference>
<keyword evidence="2" id="KW-1185">Reference proteome</keyword>
<accession>A0A0S2TH35</accession>
<dbReference type="STRING" id="1748243.Tel_15620"/>
<name>A0A0S2TH35_9GAMM</name>
<protein>
    <recommendedName>
        <fullName evidence="3">DUF3135 domain-containing protein</fullName>
    </recommendedName>
</protein>
<reference evidence="1" key="1">
    <citation type="submission" date="2015-10" db="EMBL/GenBank/DDBJ databases">
        <title>Description of Candidatus Tenderia electrophaga gen. nov, sp. nov., an Uncultivated Electroautotroph from a Biocathode Enrichment.</title>
        <authorList>
            <person name="Eddie B.J."/>
            <person name="Malanoski A.P."/>
            <person name="Wang Z."/>
            <person name="Hall R.J."/>
            <person name="Oh S.D."/>
            <person name="Heiner C."/>
            <person name="Lin B."/>
            <person name="Strycharz-Glaven S.M."/>
        </authorList>
    </citation>
    <scope>NUCLEOTIDE SEQUENCE [LARGE SCALE GENOMIC DNA]</scope>
    <source>
        <strain evidence="1">NRL1</strain>
    </source>
</reference>
<sequence>MSGISNRSFVFDEWKKLAETNPKAFEFTRRKVIDDLINEARASERLKCLQWRIDVERERAASPLSACVRLSNMMLNSLYGDGGLAKTLNGTPRSKASAEVVSLKKQRTE</sequence>